<dbReference type="SUPFAM" id="SSF50974">
    <property type="entry name" value="Nitrous oxide reductase, N-terminal domain"/>
    <property type="match status" value="1"/>
</dbReference>
<dbReference type="InterPro" id="IPR015943">
    <property type="entry name" value="WD40/YVTN_repeat-like_dom_sf"/>
</dbReference>
<dbReference type="RefSeq" id="WP_046960298.1">
    <property type="nucleotide sequence ID" value="NZ_LCYN01000039.1"/>
</dbReference>
<dbReference type="PATRIC" id="fig|1396.433.peg.930"/>
<dbReference type="PANTHER" id="PTHR47197">
    <property type="entry name" value="PROTEIN NIRF"/>
    <property type="match status" value="1"/>
</dbReference>
<keyword evidence="1" id="KW-0732">Signal</keyword>
<dbReference type="AlphaFoldDB" id="A0A0G8BUP5"/>
<name>A0A0G8BUP5_9BACI</name>
<reference evidence="4" key="2">
    <citation type="submission" date="2015-04" db="EMBL/GenBank/DDBJ databases">
        <title>Draft Genome Sequences of Eight Spore-Forming Food Isolates of Bacillus cereus Genome sequencing.</title>
        <authorList>
            <person name="Krawcyk A.O."/>
            <person name="de Jong A."/>
            <person name="Eijlander R.T."/>
            <person name="Berendsen E.M."/>
            <person name="Holsappel S."/>
            <person name="Wells-Bennik M."/>
            <person name="Kuipers O.P."/>
        </authorList>
    </citation>
    <scope>NUCLEOTIDE SEQUENCE [LARGE SCALE GENOMIC DNA]</scope>
    <source>
        <strain evidence="4">B4147</strain>
    </source>
</reference>
<dbReference type="Pfam" id="PF21783">
    <property type="entry name" value="YNCE"/>
    <property type="match status" value="1"/>
</dbReference>
<organism evidence="3 4">
    <name type="scientific">Bacillus wiedmannii</name>
    <dbReference type="NCBI Taxonomy" id="1890302"/>
    <lineage>
        <taxon>Bacteria</taxon>
        <taxon>Bacillati</taxon>
        <taxon>Bacillota</taxon>
        <taxon>Bacilli</taxon>
        <taxon>Bacillales</taxon>
        <taxon>Bacillaceae</taxon>
        <taxon>Bacillus</taxon>
        <taxon>Bacillus cereus group</taxon>
    </lineage>
</organism>
<protein>
    <recommendedName>
        <fullName evidence="2">YNCE-like beta-propeller domain-containing protein</fullName>
    </recommendedName>
</protein>
<dbReference type="Gene3D" id="2.130.10.10">
    <property type="entry name" value="YVTN repeat-like/Quinoprotein amine dehydrogenase"/>
    <property type="match status" value="2"/>
</dbReference>
<accession>A0A0G8BUP5</accession>
<proteinExistence type="predicted"/>
<gene>
    <name evidence="3" type="ORF">B4147_0167</name>
</gene>
<sequence length="453" mass="49261">MLPCQGTCNQYVDFEVLITAPEGYIINNTNYTGAVTWNTDRLKCAFESCTLQTPNPCLPQTDLPNGSYPVHSVRIYGVLSMLVSISPVQNQYGQGAAAFSKWHKFSINQIVYYTTDSNCCFDFSGFKLKSSTVTPQDDNTFILNGTLSLLPVSPNPPIYAFTANKDDNTLSVINTATQTVQHVINLPYQPIKVAVNPNKAYSLVLHSNDNSVSMIKNETLTITSTFSINKPIDIGFSPDSQYAYILNISTDSMEITTLNLLTQNISNTISLGGFGFSSIAIDSNGQYAYIVNAIAWSIIQVDLNTGNIVAEHPTSSDYPNIIEISLLDGFAYVTGEFPGSGTALIVIDLFTFHEVGTILTGAYYNSFLSLSPNQPVAFLGDKTTNEINIIDTAQQLSTGTISINNPADATFTPDGQFIYIAQPEQYTVTILNSVDYTVNTVITVGKSPISIAI</sequence>
<dbReference type="Proteomes" id="UP000035350">
    <property type="component" value="Unassembled WGS sequence"/>
</dbReference>
<dbReference type="InterPro" id="IPR048433">
    <property type="entry name" value="YNCE-like_beta-prop"/>
</dbReference>
<dbReference type="PANTHER" id="PTHR47197:SF3">
    <property type="entry name" value="DIHYDRO-HEME D1 DEHYDROGENASE"/>
    <property type="match status" value="1"/>
</dbReference>
<dbReference type="InterPro" id="IPR051200">
    <property type="entry name" value="Host-pathogen_enzymatic-act"/>
</dbReference>
<evidence type="ECO:0000313" key="4">
    <source>
        <dbReference type="Proteomes" id="UP000035350"/>
    </source>
</evidence>
<feature type="domain" description="YNCE-like beta-propeller" evidence="2">
    <location>
        <begin position="152"/>
        <end position="450"/>
    </location>
</feature>
<comment type="caution">
    <text evidence="3">The sequence shown here is derived from an EMBL/GenBank/DDBJ whole genome shotgun (WGS) entry which is preliminary data.</text>
</comment>
<evidence type="ECO:0000256" key="1">
    <source>
        <dbReference type="ARBA" id="ARBA00022729"/>
    </source>
</evidence>
<dbReference type="InterPro" id="IPR011045">
    <property type="entry name" value="N2O_reductase_N"/>
</dbReference>
<dbReference type="EMBL" id="LCYN01000039">
    <property type="protein sequence ID" value="KKZ90804.1"/>
    <property type="molecule type" value="Genomic_DNA"/>
</dbReference>
<reference evidence="3 4" key="1">
    <citation type="journal article" date="2015" name="Genome Announc.">
        <title>Next-Generation Whole-Genome Sequencing of Eight Strains of Bacillus cereus, Isolated from Food.</title>
        <authorList>
            <person name="Krawczyk A.O."/>
            <person name="de Jong A."/>
            <person name="Eijlander R.T."/>
            <person name="Berendsen E.M."/>
            <person name="Holsappel S."/>
            <person name="Wells-Bennik M.H."/>
            <person name="Kuipers O.P."/>
        </authorList>
    </citation>
    <scope>NUCLEOTIDE SEQUENCE [LARGE SCALE GENOMIC DNA]</scope>
    <source>
        <strain evidence="3 4">B4147</strain>
    </source>
</reference>
<evidence type="ECO:0000259" key="2">
    <source>
        <dbReference type="Pfam" id="PF21783"/>
    </source>
</evidence>
<evidence type="ECO:0000313" key="3">
    <source>
        <dbReference type="EMBL" id="KKZ90804.1"/>
    </source>
</evidence>